<organism evidence="4 5">
    <name type="scientific">Mytilus coruscus</name>
    <name type="common">Sea mussel</name>
    <dbReference type="NCBI Taxonomy" id="42192"/>
    <lineage>
        <taxon>Eukaryota</taxon>
        <taxon>Metazoa</taxon>
        <taxon>Spiralia</taxon>
        <taxon>Lophotrochozoa</taxon>
        <taxon>Mollusca</taxon>
        <taxon>Bivalvia</taxon>
        <taxon>Autobranchia</taxon>
        <taxon>Pteriomorphia</taxon>
        <taxon>Mytilida</taxon>
        <taxon>Mytiloidea</taxon>
        <taxon>Mytilidae</taxon>
        <taxon>Mytilinae</taxon>
        <taxon>Mytilus</taxon>
    </lineage>
</organism>
<dbReference type="InterPro" id="IPR047153">
    <property type="entry name" value="TRIM45/56/19-like"/>
</dbReference>
<dbReference type="AlphaFoldDB" id="A0A6J8AMU5"/>
<feature type="coiled-coil region" evidence="2">
    <location>
        <begin position="157"/>
        <end position="228"/>
    </location>
</feature>
<keyword evidence="2" id="KW-0175">Coiled coil</keyword>
<name>A0A6J8AMU5_MYTCO</name>
<evidence type="ECO:0000256" key="1">
    <source>
        <dbReference type="PROSITE-ProRule" id="PRU00024"/>
    </source>
</evidence>
<proteinExistence type="predicted"/>
<dbReference type="SMART" id="SM00336">
    <property type="entry name" value="BBOX"/>
    <property type="match status" value="2"/>
</dbReference>
<gene>
    <name evidence="4" type="ORF">MCOR_9391</name>
</gene>
<keyword evidence="1" id="KW-0862">Zinc</keyword>
<dbReference type="InterPro" id="IPR000315">
    <property type="entry name" value="Znf_B-box"/>
</dbReference>
<keyword evidence="5" id="KW-1185">Reference proteome</keyword>
<dbReference type="CDD" id="cd19757">
    <property type="entry name" value="Bbox1"/>
    <property type="match status" value="1"/>
</dbReference>
<evidence type="ECO:0000259" key="3">
    <source>
        <dbReference type="PROSITE" id="PS50119"/>
    </source>
</evidence>
<sequence length="324" mass="38232">MNQLRRCGSVGDMNSPREQRCNVCQLRRVYNTAVVWCSECEEALCSECKQYHSLMKMSRSHKTVYISDYQRLSPSVLAIKNRCDDHEEKFEYFCDRHGKPCCIICIKDRHKECRDLKQISDLIKDSKSSNECTTIERGLKNVLQTIDRVRKDRTENILTLDDQATRYQNELREMKRAINDHLDRMESQFLDEMASKQREMKSRIQRVIDDIDDRREKVQKKIRNINAMKRYASDLQNFLGIRGMEFDVKNEQEYLKALKENGSLDSLDMFVHFHSFSALEAIKNNVTVLGRITTKTTRCTLKVTPQNSNLDRFKSISWWDLNDN</sequence>
<accession>A0A6J8AMU5</accession>
<dbReference type="PROSITE" id="PS50119">
    <property type="entry name" value="ZF_BBOX"/>
    <property type="match status" value="1"/>
</dbReference>
<dbReference type="Gene3D" id="3.30.160.60">
    <property type="entry name" value="Classic Zinc Finger"/>
    <property type="match status" value="1"/>
</dbReference>
<evidence type="ECO:0000313" key="5">
    <source>
        <dbReference type="Proteomes" id="UP000507470"/>
    </source>
</evidence>
<dbReference type="Proteomes" id="UP000507470">
    <property type="component" value="Unassembled WGS sequence"/>
</dbReference>
<dbReference type="PANTHER" id="PTHR25462">
    <property type="entry name" value="BONUS, ISOFORM C-RELATED"/>
    <property type="match status" value="1"/>
</dbReference>
<evidence type="ECO:0000256" key="2">
    <source>
        <dbReference type="SAM" id="Coils"/>
    </source>
</evidence>
<dbReference type="EMBL" id="CACVKT020001725">
    <property type="protein sequence ID" value="CAC5370619.1"/>
    <property type="molecule type" value="Genomic_DNA"/>
</dbReference>
<dbReference type="GO" id="GO:0008270">
    <property type="term" value="F:zinc ion binding"/>
    <property type="evidence" value="ECO:0007669"/>
    <property type="project" value="UniProtKB-KW"/>
</dbReference>
<keyword evidence="1" id="KW-0479">Metal-binding</keyword>
<evidence type="ECO:0000313" key="4">
    <source>
        <dbReference type="EMBL" id="CAC5370619.1"/>
    </source>
</evidence>
<protein>
    <recommendedName>
        <fullName evidence="3">B box-type domain-containing protein</fullName>
    </recommendedName>
</protein>
<dbReference type="OrthoDB" id="6081277at2759"/>
<keyword evidence="1" id="KW-0863">Zinc-finger</keyword>
<reference evidence="4 5" key="1">
    <citation type="submission" date="2020-06" db="EMBL/GenBank/DDBJ databases">
        <authorList>
            <person name="Li R."/>
            <person name="Bekaert M."/>
        </authorList>
    </citation>
    <scope>NUCLEOTIDE SEQUENCE [LARGE SCALE GENOMIC DNA]</scope>
    <source>
        <strain evidence="5">wild</strain>
    </source>
</reference>
<feature type="domain" description="B box-type" evidence="3">
    <location>
        <begin position="19"/>
        <end position="66"/>
    </location>
</feature>
<dbReference type="SUPFAM" id="SSF57845">
    <property type="entry name" value="B-box zinc-binding domain"/>
    <property type="match status" value="1"/>
</dbReference>
<dbReference type="PANTHER" id="PTHR25462:SF296">
    <property type="entry name" value="MEIOTIC P26, ISOFORM F"/>
    <property type="match status" value="1"/>
</dbReference>